<dbReference type="STRING" id="3983.A0A2C9WM20"/>
<comment type="subcellular location">
    <subcellularLocation>
        <location evidence="1">Nucleus</location>
    </subcellularLocation>
</comment>
<feature type="region of interest" description="Disordered" evidence="6">
    <location>
        <begin position="320"/>
        <end position="342"/>
    </location>
</feature>
<evidence type="ECO:0000256" key="1">
    <source>
        <dbReference type="ARBA" id="ARBA00004123"/>
    </source>
</evidence>
<dbReference type="SMR" id="A0A2C9WM20"/>
<feature type="region of interest" description="Disordered" evidence="6">
    <location>
        <begin position="55"/>
        <end position="77"/>
    </location>
</feature>
<evidence type="ECO:0000313" key="8">
    <source>
        <dbReference type="EMBL" id="OAY61444.1"/>
    </source>
</evidence>
<dbReference type="InterPro" id="IPR036576">
    <property type="entry name" value="WRKY_dom_sf"/>
</dbReference>
<dbReference type="OrthoDB" id="1686353at2759"/>
<feature type="compositionally biased region" description="Low complexity" evidence="6">
    <location>
        <begin position="579"/>
        <end position="592"/>
    </location>
</feature>
<feature type="region of interest" description="Disordered" evidence="6">
    <location>
        <begin position="183"/>
        <end position="209"/>
    </location>
</feature>
<dbReference type="GO" id="GO:0043565">
    <property type="term" value="F:sequence-specific DNA binding"/>
    <property type="evidence" value="ECO:0007669"/>
    <property type="project" value="InterPro"/>
</dbReference>
<dbReference type="SMART" id="SM00774">
    <property type="entry name" value="WRKY"/>
    <property type="match status" value="1"/>
</dbReference>
<keyword evidence="2" id="KW-0805">Transcription regulation</keyword>
<dbReference type="InterPro" id="IPR044810">
    <property type="entry name" value="WRKY_plant"/>
</dbReference>
<feature type="region of interest" description="Disordered" evidence="6">
    <location>
        <begin position="1"/>
        <end position="21"/>
    </location>
</feature>
<gene>
    <name evidence="8" type="ORF">MANES_01G189000v8</name>
</gene>
<dbReference type="Gene3D" id="2.20.25.80">
    <property type="entry name" value="WRKY domain"/>
    <property type="match status" value="1"/>
</dbReference>
<evidence type="ECO:0000256" key="6">
    <source>
        <dbReference type="SAM" id="MobiDB-lite"/>
    </source>
</evidence>
<dbReference type="PANTHER" id="PTHR31429">
    <property type="entry name" value="WRKY TRANSCRIPTION FACTOR 36-RELATED"/>
    <property type="match status" value="1"/>
</dbReference>
<feature type="compositionally biased region" description="Low complexity" evidence="6">
    <location>
        <begin position="132"/>
        <end position="143"/>
    </location>
</feature>
<evidence type="ECO:0000256" key="5">
    <source>
        <dbReference type="ARBA" id="ARBA00023242"/>
    </source>
</evidence>
<dbReference type="GO" id="GO:0005634">
    <property type="term" value="C:nucleus"/>
    <property type="evidence" value="ECO:0007669"/>
    <property type="project" value="UniProtKB-SubCell"/>
</dbReference>
<evidence type="ECO:0000256" key="3">
    <source>
        <dbReference type="ARBA" id="ARBA00023125"/>
    </source>
</evidence>
<organism evidence="8 9">
    <name type="scientific">Manihot esculenta</name>
    <name type="common">Cassava</name>
    <name type="synonym">Jatropha manihot</name>
    <dbReference type="NCBI Taxonomy" id="3983"/>
    <lineage>
        <taxon>Eukaryota</taxon>
        <taxon>Viridiplantae</taxon>
        <taxon>Streptophyta</taxon>
        <taxon>Embryophyta</taxon>
        <taxon>Tracheophyta</taxon>
        <taxon>Spermatophyta</taxon>
        <taxon>Magnoliopsida</taxon>
        <taxon>eudicotyledons</taxon>
        <taxon>Gunneridae</taxon>
        <taxon>Pentapetalae</taxon>
        <taxon>rosids</taxon>
        <taxon>fabids</taxon>
        <taxon>Malpighiales</taxon>
        <taxon>Euphorbiaceae</taxon>
        <taxon>Crotonoideae</taxon>
        <taxon>Manihoteae</taxon>
        <taxon>Manihot</taxon>
    </lineage>
</organism>
<dbReference type="InterPro" id="IPR003657">
    <property type="entry name" value="WRKY_dom"/>
</dbReference>
<dbReference type="SUPFAM" id="SSF118290">
    <property type="entry name" value="WRKY DNA-binding domain"/>
    <property type="match status" value="1"/>
</dbReference>
<dbReference type="Proteomes" id="UP000091857">
    <property type="component" value="Chromosome 1"/>
</dbReference>
<feature type="compositionally biased region" description="Acidic residues" evidence="6">
    <location>
        <begin position="194"/>
        <end position="206"/>
    </location>
</feature>
<dbReference type="PANTHER" id="PTHR31429:SF97">
    <property type="entry name" value="WRKY TRANSCRIPTION FACTOR 36-RELATED"/>
    <property type="match status" value="1"/>
</dbReference>
<dbReference type="PROSITE" id="PS50811">
    <property type="entry name" value="WRKY"/>
    <property type="match status" value="1"/>
</dbReference>
<keyword evidence="9" id="KW-1185">Reference proteome</keyword>
<dbReference type="GO" id="GO:0003700">
    <property type="term" value="F:DNA-binding transcription factor activity"/>
    <property type="evidence" value="ECO:0007669"/>
    <property type="project" value="InterPro"/>
</dbReference>
<feature type="compositionally biased region" description="Polar residues" evidence="6">
    <location>
        <begin position="183"/>
        <end position="193"/>
    </location>
</feature>
<evidence type="ECO:0000313" key="9">
    <source>
        <dbReference type="Proteomes" id="UP000091857"/>
    </source>
</evidence>
<keyword evidence="5" id="KW-0539">Nucleus</keyword>
<feature type="domain" description="WRKY" evidence="7">
    <location>
        <begin position="242"/>
        <end position="308"/>
    </location>
</feature>
<protein>
    <recommendedName>
        <fullName evidence="7">WRKY domain-containing protein</fullName>
    </recommendedName>
</protein>
<dbReference type="FunFam" id="2.20.25.80:FF:000002">
    <property type="entry name" value="probable WRKY transcription factor 31"/>
    <property type="match status" value="1"/>
</dbReference>
<sequence>MTMVDMRSSIPMATSLEKPDAVLQEEKKVMKSNGDEDGILLGTTKGVDVMVHVKQEEKSRKRPSSMDDQLRSAKAEIGEVREENERLKQLLSKMLKDYQSLEKHFREVVQEEEANKSTKITPIYQENEESELVSLSLGRSSSTEPKKEEKKSSNLTDENEDNEELNNKGLSLGLDCKFELDSSVTMKNPSSENSFDDEEAKEEEATETWPPSKMLKTTISAGDEVLQQTQTKKTRVSVRARCDTPTMNDGCQWRKYGQKIAKGNPCPRAYYRCTVSPTCPVRKQVQRCAEDMSILITTYEGTHNHPLPLSATAMASTTSAAASMLQSRSSSSQPGLGTSVSAPASMSTANGLNFTVSQNNAIRPHQIYFPNSSSSASTSHPTITLDLTAPTSTSHFNRFPMRYSATCLNFSSSASSTSLEPNSALQTLWNPGYSTYDTLSHSRNNIIGSLNNIGKQPPQDHLYQPQMQMNRQTAATSQQSLTETIAAATKVIALDPNFRSALAAAITTFVGNGGSAVRENPGGGEHSAGLNSKLGDSLTFNTLYPSSNGGIGCASSYLNKSPPTQQQGSLVSFPPPFPFSASKSASGSPASSRDYNKG</sequence>
<evidence type="ECO:0000256" key="2">
    <source>
        <dbReference type="ARBA" id="ARBA00023015"/>
    </source>
</evidence>
<name>A0A2C9WM20_MANES</name>
<keyword evidence="4" id="KW-0804">Transcription</keyword>
<feature type="compositionally biased region" description="Polar residues" evidence="6">
    <location>
        <begin position="558"/>
        <end position="570"/>
    </location>
</feature>
<dbReference type="Pfam" id="PF03106">
    <property type="entry name" value="WRKY"/>
    <property type="match status" value="1"/>
</dbReference>
<dbReference type="EMBL" id="CM004387">
    <property type="protein sequence ID" value="OAY61444.1"/>
    <property type="molecule type" value="Genomic_DNA"/>
</dbReference>
<keyword evidence="3" id="KW-0238">DNA-binding</keyword>
<dbReference type="Gramene" id="Manes.01G189000.1.v8.1">
    <property type="protein sequence ID" value="Manes.01G189000.1.v8.1.CDS"/>
    <property type="gene ID" value="Manes.01G189000.v8.1"/>
</dbReference>
<feature type="compositionally biased region" description="Low complexity" evidence="6">
    <location>
        <begin position="320"/>
        <end position="341"/>
    </location>
</feature>
<evidence type="ECO:0000256" key="4">
    <source>
        <dbReference type="ARBA" id="ARBA00023163"/>
    </source>
</evidence>
<comment type="caution">
    <text evidence="8">The sequence shown here is derived from an EMBL/GenBank/DDBJ whole genome shotgun (WGS) entry which is preliminary data.</text>
</comment>
<feature type="region of interest" description="Disordered" evidence="6">
    <location>
        <begin position="110"/>
        <end position="168"/>
    </location>
</feature>
<accession>A0A2C9WM20</accession>
<feature type="region of interest" description="Disordered" evidence="6">
    <location>
        <begin position="558"/>
        <end position="598"/>
    </location>
</feature>
<proteinExistence type="predicted"/>
<dbReference type="AlphaFoldDB" id="A0A2C9WM20"/>
<evidence type="ECO:0000259" key="7">
    <source>
        <dbReference type="PROSITE" id="PS50811"/>
    </source>
</evidence>
<reference evidence="9" key="1">
    <citation type="journal article" date="2016" name="Nat. Biotechnol.">
        <title>Sequencing wild and cultivated cassava and related species reveals extensive interspecific hybridization and genetic diversity.</title>
        <authorList>
            <person name="Bredeson J.V."/>
            <person name="Lyons J.B."/>
            <person name="Prochnik S.E."/>
            <person name="Wu G.A."/>
            <person name="Ha C.M."/>
            <person name="Edsinger-Gonzales E."/>
            <person name="Grimwood J."/>
            <person name="Schmutz J."/>
            <person name="Rabbi I.Y."/>
            <person name="Egesi C."/>
            <person name="Nauluvula P."/>
            <person name="Lebot V."/>
            <person name="Ndunguru J."/>
            <person name="Mkamilo G."/>
            <person name="Bart R.S."/>
            <person name="Setter T.L."/>
            <person name="Gleadow R.M."/>
            <person name="Kulakow P."/>
            <person name="Ferguson M.E."/>
            <person name="Rounsley S."/>
            <person name="Rokhsar D.S."/>
        </authorList>
    </citation>
    <scope>NUCLEOTIDE SEQUENCE [LARGE SCALE GENOMIC DNA]</scope>
    <source>
        <strain evidence="9">cv. AM560-2</strain>
    </source>
</reference>